<proteinExistence type="predicted"/>
<name>A0A1G5YLZ0_9BACT</name>
<dbReference type="InterPro" id="IPR011991">
    <property type="entry name" value="ArsR-like_HTH"/>
</dbReference>
<dbReference type="InterPro" id="IPR036388">
    <property type="entry name" value="WH-like_DNA-bd_sf"/>
</dbReference>
<evidence type="ECO:0000313" key="1">
    <source>
        <dbReference type="EMBL" id="SDA83015.1"/>
    </source>
</evidence>
<organism evidence="1 2">
    <name type="scientific">Algoriphagus alkaliphilus</name>
    <dbReference type="NCBI Taxonomy" id="279824"/>
    <lineage>
        <taxon>Bacteria</taxon>
        <taxon>Pseudomonadati</taxon>
        <taxon>Bacteroidota</taxon>
        <taxon>Cytophagia</taxon>
        <taxon>Cytophagales</taxon>
        <taxon>Cyclobacteriaceae</taxon>
        <taxon>Algoriphagus</taxon>
    </lineage>
</organism>
<dbReference type="Gene3D" id="1.10.10.10">
    <property type="entry name" value="Winged helix-like DNA-binding domain superfamily/Winged helix DNA-binding domain"/>
    <property type="match status" value="1"/>
</dbReference>
<evidence type="ECO:0000313" key="2">
    <source>
        <dbReference type="Proteomes" id="UP000198756"/>
    </source>
</evidence>
<keyword evidence="2" id="KW-1185">Reference proteome</keyword>
<evidence type="ECO:0008006" key="3">
    <source>
        <dbReference type="Google" id="ProtNLM"/>
    </source>
</evidence>
<reference evidence="2" key="1">
    <citation type="submission" date="2016-10" db="EMBL/GenBank/DDBJ databases">
        <authorList>
            <person name="Varghese N."/>
            <person name="Submissions S."/>
        </authorList>
    </citation>
    <scope>NUCLEOTIDE SEQUENCE [LARGE SCALE GENOMIC DNA]</scope>
    <source>
        <strain evidence="2">DSM 22703</strain>
    </source>
</reference>
<dbReference type="SUPFAM" id="SSF46785">
    <property type="entry name" value="Winged helix' DNA-binding domain"/>
    <property type="match status" value="1"/>
</dbReference>
<dbReference type="GO" id="GO:0006355">
    <property type="term" value="P:regulation of DNA-templated transcription"/>
    <property type="evidence" value="ECO:0007669"/>
    <property type="project" value="UniProtKB-ARBA"/>
</dbReference>
<accession>A0A1G5YLZ0</accession>
<dbReference type="InterPro" id="IPR036390">
    <property type="entry name" value="WH_DNA-bd_sf"/>
</dbReference>
<protein>
    <recommendedName>
        <fullName evidence="3">PaaX-like protein</fullName>
    </recommendedName>
</protein>
<dbReference type="STRING" id="279824.SAMN03080617_02607"/>
<dbReference type="CDD" id="cd00090">
    <property type="entry name" value="HTH_ARSR"/>
    <property type="match status" value="1"/>
</dbReference>
<dbReference type="EMBL" id="FMXE01000018">
    <property type="protein sequence ID" value="SDA83015.1"/>
    <property type="molecule type" value="Genomic_DNA"/>
</dbReference>
<dbReference type="Proteomes" id="UP000198756">
    <property type="component" value="Unassembled WGS sequence"/>
</dbReference>
<gene>
    <name evidence="1" type="ORF">SAMN03080617_02607</name>
</gene>
<sequence length="220" mass="24994">MYQDQHRSYNIPLPSQVFQLQNIGHRSSVIRQPSTSTVLTTSYLVPRNSNLPLLDSLVTSKTRIKLLLKFFSYANSGYLRSLAKEFDESTNSVRVELNRLTEAGLLLAEDEGKTKVYRANKLHPFFHEITGMVSKFLGLEELMEKIVKRMGEVEKAYIVGDYAQGIDSGTVNMILIGKNLDTVYLDYILQKTYQKVQRKVEVQILEEDPGNVQGILVFGV</sequence>
<dbReference type="AlphaFoldDB" id="A0A1G5YLZ0"/>